<dbReference type="Pfam" id="PF13499">
    <property type="entry name" value="EF-hand_7"/>
    <property type="match status" value="1"/>
</dbReference>
<dbReference type="Pfam" id="PF00069">
    <property type="entry name" value="Pkinase"/>
    <property type="match status" value="1"/>
</dbReference>
<dbReference type="GO" id="GO:0004674">
    <property type="term" value="F:protein serine/threonine kinase activity"/>
    <property type="evidence" value="ECO:0007669"/>
    <property type="project" value="UniProtKB-KW"/>
</dbReference>
<accession>S9W313</accession>
<dbReference type="EMBL" id="ATMH01002030">
    <property type="protein sequence ID" value="EPY33736.1"/>
    <property type="molecule type" value="Genomic_DNA"/>
</dbReference>
<keyword evidence="4 9" id="KW-0547">Nucleotide-binding</keyword>
<keyword evidence="3" id="KW-0808">Transferase</keyword>
<name>S9W313_9TRYP</name>
<dbReference type="InterPro" id="IPR000719">
    <property type="entry name" value="Prot_kinase_dom"/>
</dbReference>
<dbReference type="PROSITE" id="PS50011">
    <property type="entry name" value="PROTEIN_KINASE_DOM"/>
    <property type="match status" value="1"/>
</dbReference>
<dbReference type="FunFam" id="1.10.238.10:FF:000491">
    <property type="entry name" value="Protein kinase, putative"/>
    <property type="match status" value="1"/>
</dbReference>
<organism evidence="12 13">
    <name type="scientific">Strigomonas culicis</name>
    <dbReference type="NCBI Taxonomy" id="28005"/>
    <lineage>
        <taxon>Eukaryota</taxon>
        <taxon>Discoba</taxon>
        <taxon>Euglenozoa</taxon>
        <taxon>Kinetoplastea</taxon>
        <taxon>Metakinetoplastina</taxon>
        <taxon>Trypanosomatida</taxon>
        <taxon>Trypanosomatidae</taxon>
        <taxon>Strigomonadinae</taxon>
        <taxon>Strigomonas</taxon>
    </lineage>
</organism>
<dbReference type="GO" id="GO:0007165">
    <property type="term" value="P:signal transduction"/>
    <property type="evidence" value="ECO:0007669"/>
    <property type="project" value="TreeGrafter"/>
</dbReference>
<feature type="domain" description="EF-hand" evidence="11">
    <location>
        <begin position="361"/>
        <end position="396"/>
    </location>
</feature>
<evidence type="ECO:0000313" key="13">
    <source>
        <dbReference type="Proteomes" id="UP000015354"/>
    </source>
</evidence>
<feature type="domain" description="EF-hand" evidence="11">
    <location>
        <begin position="323"/>
        <end position="358"/>
    </location>
</feature>
<dbReference type="AlphaFoldDB" id="S9W313"/>
<dbReference type="InterPro" id="IPR011992">
    <property type="entry name" value="EF-hand-dom_pair"/>
</dbReference>
<reference evidence="12 13" key="1">
    <citation type="journal article" date="2013" name="PLoS ONE">
        <title>Predicting the Proteins of Angomonas deanei, Strigomonas culicis and Their Respective Endosymbionts Reveals New Aspects of the Trypanosomatidae Family.</title>
        <authorList>
            <person name="Motta M.C."/>
            <person name="Martins A.C."/>
            <person name="de Souza S.S."/>
            <person name="Catta-Preta C.M."/>
            <person name="Silva R."/>
            <person name="Klein C.C."/>
            <person name="de Almeida L.G."/>
            <person name="de Lima Cunha O."/>
            <person name="Ciapina L.P."/>
            <person name="Brocchi M."/>
            <person name="Colabardini A.C."/>
            <person name="de Araujo Lima B."/>
            <person name="Machado C.R."/>
            <person name="de Almeida Soares C.M."/>
            <person name="Probst C.M."/>
            <person name="de Menezes C.B."/>
            <person name="Thompson C.E."/>
            <person name="Bartholomeu D.C."/>
            <person name="Gradia D.F."/>
            <person name="Pavoni D.P."/>
            <person name="Grisard E.C."/>
            <person name="Fantinatti-Garboggini F."/>
            <person name="Marchini F.K."/>
            <person name="Rodrigues-Luiz G.F."/>
            <person name="Wagner G."/>
            <person name="Goldman G.H."/>
            <person name="Fietto J.L."/>
            <person name="Elias M.C."/>
            <person name="Goldman M.H."/>
            <person name="Sagot M.F."/>
            <person name="Pereira M."/>
            <person name="Stoco P.H."/>
            <person name="de Mendonca-Neto R.P."/>
            <person name="Teixeira S.M."/>
            <person name="Maciel T.E."/>
            <person name="de Oliveira Mendes T.A."/>
            <person name="Urmenyi T.P."/>
            <person name="de Souza W."/>
            <person name="Schenkman S."/>
            <person name="de Vasconcelos A.T."/>
        </authorList>
    </citation>
    <scope>NUCLEOTIDE SEQUENCE [LARGE SCALE GENOMIC DNA]</scope>
</reference>
<dbReference type="Gene3D" id="1.10.510.10">
    <property type="entry name" value="Transferase(Phosphotransferase) domain 1"/>
    <property type="match status" value="1"/>
</dbReference>
<dbReference type="PROSITE" id="PS00107">
    <property type="entry name" value="PROTEIN_KINASE_ATP"/>
    <property type="match status" value="1"/>
</dbReference>
<dbReference type="OrthoDB" id="541276at2759"/>
<dbReference type="EC" id="2.7.11.1" evidence="1"/>
<evidence type="ECO:0000313" key="12">
    <source>
        <dbReference type="EMBL" id="EPY33736.1"/>
    </source>
</evidence>
<keyword evidence="5 12" id="KW-0418">Kinase</keyword>
<keyword evidence="2" id="KW-0723">Serine/threonine-protein kinase</keyword>
<feature type="domain" description="EF-hand" evidence="11">
    <location>
        <begin position="417"/>
        <end position="452"/>
    </location>
</feature>
<dbReference type="CDD" id="cd14003">
    <property type="entry name" value="STKc_AMPK-like"/>
    <property type="match status" value="1"/>
</dbReference>
<dbReference type="PROSITE" id="PS00108">
    <property type="entry name" value="PROTEIN_KINASE_ST"/>
    <property type="match status" value="1"/>
</dbReference>
<evidence type="ECO:0000256" key="1">
    <source>
        <dbReference type="ARBA" id="ARBA00012513"/>
    </source>
</evidence>
<keyword evidence="13" id="KW-1185">Reference proteome</keyword>
<evidence type="ECO:0000256" key="8">
    <source>
        <dbReference type="ARBA" id="ARBA00048679"/>
    </source>
</evidence>
<evidence type="ECO:0000256" key="6">
    <source>
        <dbReference type="ARBA" id="ARBA00022840"/>
    </source>
</evidence>
<comment type="caution">
    <text evidence="12">The sequence shown here is derived from an EMBL/GenBank/DDBJ whole genome shotgun (WGS) entry which is preliminary data.</text>
</comment>
<dbReference type="SMART" id="SM00220">
    <property type="entry name" value="S_TKc"/>
    <property type="match status" value="1"/>
</dbReference>
<protein>
    <recommendedName>
        <fullName evidence="1">non-specific serine/threonine protein kinase</fullName>
        <ecNumber evidence="1">2.7.11.1</ecNumber>
    </recommendedName>
</protein>
<dbReference type="InterPro" id="IPR002048">
    <property type="entry name" value="EF_hand_dom"/>
</dbReference>
<dbReference type="InterPro" id="IPR017441">
    <property type="entry name" value="Protein_kinase_ATP_BS"/>
</dbReference>
<dbReference type="InterPro" id="IPR011009">
    <property type="entry name" value="Kinase-like_dom_sf"/>
</dbReference>
<dbReference type="GO" id="GO:0005509">
    <property type="term" value="F:calcium ion binding"/>
    <property type="evidence" value="ECO:0007669"/>
    <property type="project" value="InterPro"/>
</dbReference>
<dbReference type="SMART" id="SM00054">
    <property type="entry name" value="EFh"/>
    <property type="match status" value="3"/>
</dbReference>
<dbReference type="SUPFAM" id="SSF47473">
    <property type="entry name" value="EF-hand"/>
    <property type="match status" value="1"/>
</dbReference>
<feature type="binding site" evidence="9">
    <location>
        <position position="45"/>
    </location>
    <ligand>
        <name>ATP</name>
        <dbReference type="ChEBI" id="CHEBI:30616"/>
    </ligand>
</feature>
<dbReference type="Pfam" id="PF13833">
    <property type="entry name" value="EF-hand_8"/>
    <property type="match status" value="1"/>
</dbReference>
<evidence type="ECO:0000259" key="11">
    <source>
        <dbReference type="PROSITE" id="PS50222"/>
    </source>
</evidence>
<dbReference type="FunFam" id="1.10.510.10:FF:000571">
    <property type="entry name" value="Maternal embryonic leucine zipper kinase"/>
    <property type="match status" value="1"/>
</dbReference>
<evidence type="ECO:0000256" key="5">
    <source>
        <dbReference type="ARBA" id="ARBA00022777"/>
    </source>
</evidence>
<evidence type="ECO:0000256" key="4">
    <source>
        <dbReference type="ARBA" id="ARBA00022741"/>
    </source>
</evidence>
<keyword evidence="6 9" id="KW-0067">ATP-binding</keyword>
<dbReference type="PANTHER" id="PTHR43895:SF32">
    <property type="entry name" value="SERINE_THREONINE-PROTEIN KINASE CHK1"/>
    <property type="match status" value="1"/>
</dbReference>
<evidence type="ECO:0000256" key="9">
    <source>
        <dbReference type="PROSITE-ProRule" id="PRU10141"/>
    </source>
</evidence>
<dbReference type="CDD" id="cd00051">
    <property type="entry name" value="EFh"/>
    <property type="match status" value="1"/>
</dbReference>
<evidence type="ECO:0000256" key="3">
    <source>
        <dbReference type="ARBA" id="ARBA00022679"/>
    </source>
</evidence>
<dbReference type="GO" id="GO:0005524">
    <property type="term" value="F:ATP binding"/>
    <property type="evidence" value="ECO:0007669"/>
    <property type="project" value="UniProtKB-UniRule"/>
</dbReference>
<sequence length="622" mass="70451">MSDTTSKGKTLIGGHIEVGHVLGSGGFGKVYSGYDTRQKTHVAVKMIDKVLVRNNGIQAYVEREIDMMRKIKCQHVVRLLEAIETSKCYTLVMELASNGELFDKIVDSERFDEATARNYFQQLICAVHYCHKKNIVHRDLKAENLLLGENNMLKVCDFGLSRYTKEKGRKNDNEILFTSLAGSIDYQAPEVLKEQGYEGSACDMWSCGCILFFMLCGYLPFTDQSDGLTRKRILSNQYNRRNKFLTTGAADLIEKLLERDPNKRYTTSDVISDPWFVVDLDPTLFPNKGTVSPASPSFSGEFIQRAITPQDAPAALTTSPTLKVAGDLHQAFTSCNITGDGYLNKEEVRDALIKLNGEKEVSDREVTEFMNHFKLDKDGRITEEEFVIGWTNHQNELGQRYNLGRMANLFHYDLEKEFLAHVRVAFDVIDKEHTGVLTKESFMNLNIGMSRDDAQTLFDVVDKDKEGVSSLTFERFVLLCMSYDLLRNHPLLIRLRRLEDIFALTEPHSLKSSMSTGYIVAGARDQIKAQLMMKGPQLETKFEPGDMNGFLYGAYSPSGKKTLEVGVKLLPAVAGYTKVIAYRILGKTTDFRDWLLLLRKNMKDELLKYEEDTAVRGEAELM</sequence>
<comment type="catalytic activity">
    <reaction evidence="8">
        <text>L-seryl-[protein] + ATP = O-phospho-L-seryl-[protein] + ADP + H(+)</text>
        <dbReference type="Rhea" id="RHEA:17989"/>
        <dbReference type="Rhea" id="RHEA-COMP:9863"/>
        <dbReference type="Rhea" id="RHEA-COMP:11604"/>
        <dbReference type="ChEBI" id="CHEBI:15378"/>
        <dbReference type="ChEBI" id="CHEBI:29999"/>
        <dbReference type="ChEBI" id="CHEBI:30616"/>
        <dbReference type="ChEBI" id="CHEBI:83421"/>
        <dbReference type="ChEBI" id="CHEBI:456216"/>
        <dbReference type="EC" id="2.7.11.1"/>
    </reaction>
</comment>
<dbReference type="SUPFAM" id="SSF56112">
    <property type="entry name" value="Protein kinase-like (PK-like)"/>
    <property type="match status" value="1"/>
</dbReference>
<dbReference type="Gene3D" id="1.10.238.10">
    <property type="entry name" value="EF-hand"/>
    <property type="match status" value="2"/>
</dbReference>
<feature type="domain" description="Protein kinase" evidence="10">
    <location>
        <begin position="16"/>
        <end position="276"/>
    </location>
</feature>
<dbReference type="PROSITE" id="PS50222">
    <property type="entry name" value="EF_HAND_2"/>
    <property type="match status" value="3"/>
</dbReference>
<proteinExistence type="predicted"/>
<gene>
    <name evidence="12" type="ORF">STCU_02030</name>
</gene>
<dbReference type="PANTHER" id="PTHR43895">
    <property type="entry name" value="CALCIUM/CALMODULIN-DEPENDENT PROTEIN KINASE KINASE-RELATED"/>
    <property type="match status" value="1"/>
</dbReference>
<comment type="catalytic activity">
    <reaction evidence="7">
        <text>L-threonyl-[protein] + ATP = O-phospho-L-threonyl-[protein] + ADP + H(+)</text>
        <dbReference type="Rhea" id="RHEA:46608"/>
        <dbReference type="Rhea" id="RHEA-COMP:11060"/>
        <dbReference type="Rhea" id="RHEA-COMP:11605"/>
        <dbReference type="ChEBI" id="CHEBI:15378"/>
        <dbReference type="ChEBI" id="CHEBI:30013"/>
        <dbReference type="ChEBI" id="CHEBI:30616"/>
        <dbReference type="ChEBI" id="CHEBI:61977"/>
        <dbReference type="ChEBI" id="CHEBI:456216"/>
        <dbReference type="EC" id="2.7.11.1"/>
    </reaction>
</comment>
<evidence type="ECO:0000259" key="10">
    <source>
        <dbReference type="PROSITE" id="PS50011"/>
    </source>
</evidence>
<dbReference type="Proteomes" id="UP000015354">
    <property type="component" value="Unassembled WGS sequence"/>
</dbReference>
<dbReference type="InterPro" id="IPR008271">
    <property type="entry name" value="Ser/Thr_kinase_AS"/>
</dbReference>
<evidence type="ECO:0000256" key="7">
    <source>
        <dbReference type="ARBA" id="ARBA00047899"/>
    </source>
</evidence>
<evidence type="ECO:0000256" key="2">
    <source>
        <dbReference type="ARBA" id="ARBA00022527"/>
    </source>
</evidence>